<feature type="compositionally biased region" description="Polar residues" evidence="1">
    <location>
        <begin position="39"/>
        <end position="65"/>
    </location>
</feature>
<evidence type="ECO:0000256" key="2">
    <source>
        <dbReference type="SAM" id="Phobius"/>
    </source>
</evidence>
<dbReference type="GO" id="GO:0005768">
    <property type="term" value="C:endosome"/>
    <property type="evidence" value="ECO:0007669"/>
    <property type="project" value="TreeGrafter"/>
</dbReference>
<evidence type="ECO:0000313" key="4">
    <source>
        <dbReference type="EMBL" id="RVE68361.1"/>
    </source>
</evidence>
<protein>
    <recommendedName>
        <fullName evidence="6">Trans-golgi network protein 2</fullName>
    </recommendedName>
</protein>
<feature type="signal peptide" evidence="3">
    <location>
        <begin position="1"/>
        <end position="21"/>
    </location>
</feature>
<feature type="compositionally biased region" description="Low complexity" evidence="1">
    <location>
        <begin position="27"/>
        <end position="38"/>
    </location>
</feature>
<keyword evidence="3" id="KW-0732">Signal</keyword>
<evidence type="ECO:0000256" key="1">
    <source>
        <dbReference type="SAM" id="MobiDB-lite"/>
    </source>
</evidence>
<reference evidence="4 5" key="2">
    <citation type="submission" date="2019-01" db="EMBL/GenBank/DDBJ databases">
        <title>A chromosome length genome reference of the Java medaka (oryzias javanicus).</title>
        <authorList>
            <person name="Herpin A."/>
            <person name="Takehana Y."/>
            <person name="Naruse K."/>
            <person name="Ansai S."/>
            <person name="Kawaguchi M."/>
        </authorList>
    </citation>
    <scope>NUCLEOTIDE SEQUENCE [LARGE SCALE GENOMIC DNA]</scope>
    <source>
        <strain evidence="4">RS831</strain>
        <tissue evidence="4">Whole body</tissue>
    </source>
</reference>
<reference evidence="4 5" key="1">
    <citation type="submission" date="2018-11" db="EMBL/GenBank/DDBJ databases">
        <authorList>
            <person name="Lopez-Roques C."/>
            <person name="Donnadieu C."/>
            <person name="Bouchez O."/>
            <person name="Klopp C."/>
            <person name="Cabau C."/>
            <person name="Zahm M."/>
        </authorList>
    </citation>
    <scope>NUCLEOTIDE SEQUENCE [LARGE SCALE GENOMIC DNA]</scope>
    <source>
        <strain evidence="4">RS831</strain>
        <tissue evidence="4">Whole body</tissue>
    </source>
</reference>
<accession>A0A3S2UD69</accession>
<gene>
    <name evidence="4" type="ORF">OJAV_G00091590</name>
</gene>
<dbReference type="OrthoDB" id="5846619at2759"/>
<dbReference type="PANTHER" id="PTHR23211">
    <property type="entry name" value="TRANS-GOLGI NETWORK INTEGRAL MEMBRANE PROTEIN TGN38"/>
    <property type="match status" value="1"/>
</dbReference>
<keyword evidence="2" id="KW-0812">Transmembrane</keyword>
<keyword evidence="2" id="KW-1133">Transmembrane helix</keyword>
<name>A0A3S2UD69_ORYJA</name>
<feature type="region of interest" description="Disordered" evidence="1">
    <location>
        <begin position="25"/>
        <end position="75"/>
    </location>
</feature>
<feature type="chain" id="PRO_5018592179" description="Trans-golgi network protein 2" evidence="3">
    <location>
        <begin position="22"/>
        <end position="185"/>
    </location>
</feature>
<keyword evidence="2" id="KW-0472">Membrane</keyword>
<sequence>MKTVFVIFSAILCCFVVVGTADKNETKSTAATTPATSSQNKTPTNKTVEQPSAVAKNQSVTQATETPKREAQTTTVVTKLTTENKESENKDEATVATVENEVVTANNEDKEAKKAPIEENEENGIQEPESSHFFAYLVSAGVLVAVLYITYHNKRKIIACLLEGKRSRSTRRHKTGEYQKLEQEP</sequence>
<dbReference type="AlphaFoldDB" id="A0A3S2UD69"/>
<organism evidence="4 5">
    <name type="scientific">Oryzias javanicus</name>
    <name type="common">Javanese ricefish</name>
    <name type="synonym">Aplocheilus javanicus</name>
    <dbReference type="NCBI Taxonomy" id="123683"/>
    <lineage>
        <taxon>Eukaryota</taxon>
        <taxon>Metazoa</taxon>
        <taxon>Chordata</taxon>
        <taxon>Craniata</taxon>
        <taxon>Vertebrata</taxon>
        <taxon>Euteleostomi</taxon>
        <taxon>Actinopterygii</taxon>
        <taxon>Neopterygii</taxon>
        <taxon>Teleostei</taxon>
        <taxon>Neoteleostei</taxon>
        <taxon>Acanthomorphata</taxon>
        <taxon>Ovalentaria</taxon>
        <taxon>Atherinomorphae</taxon>
        <taxon>Beloniformes</taxon>
        <taxon>Adrianichthyidae</taxon>
        <taxon>Oryziinae</taxon>
        <taxon>Oryzias</taxon>
    </lineage>
</organism>
<dbReference type="Proteomes" id="UP000283210">
    <property type="component" value="Chromosome 9"/>
</dbReference>
<dbReference type="PANTHER" id="PTHR23211:SF0">
    <property type="entry name" value="TRANS-GOLGI NETWORK INTEGRAL MEMBRANE PROTEIN 2"/>
    <property type="match status" value="1"/>
</dbReference>
<dbReference type="Pfam" id="PF17818">
    <property type="entry name" value="KCT2"/>
    <property type="match status" value="1"/>
</dbReference>
<dbReference type="OMA" id="SAILCCF"/>
<dbReference type="GO" id="GO:0030140">
    <property type="term" value="C:trans-Golgi network transport vesicle"/>
    <property type="evidence" value="ECO:0007669"/>
    <property type="project" value="TreeGrafter"/>
</dbReference>
<proteinExistence type="predicted"/>
<evidence type="ECO:0000313" key="5">
    <source>
        <dbReference type="Proteomes" id="UP000283210"/>
    </source>
</evidence>
<keyword evidence="5" id="KW-1185">Reference proteome</keyword>
<evidence type="ECO:0000256" key="3">
    <source>
        <dbReference type="SAM" id="SignalP"/>
    </source>
</evidence>
<dbReference type="GO" id="GO:0005802">
    <property type="term" value="C:trans-Golgi network"/>
    <property type="evidence" value="ECO:0007669"/>
    <property type="project" value="TreeGrafter"/>
</dbReference>
<dbReference type="EMBL" id="CM012445">
    <property type="protein sequence ID" value="RVE68361.1"/>
    <property type="molecule type" value="Genomic_DNA"/>
</dbReference>
<evidence type="ECO:0008006" key="6">
    <source>
        <dbReference type="Google" id="ProtNLM"/>
    </source>
</evidence>
<feature type="transmembrane region" description="Helical" evidence="2">
    <location>
        <begin position="133"/>
        <end position="151"/>
    </location>
</feature>